<sequence length="254" mass="28608">MLQRNFARYKLPPLEFLYSKAPTFLSYAWLAWGRGVFHPKFEDHHSDAQISLALAMYEAFERVAAGRDAWAYVFEDDARVVNVPLGGDLVVMRDVPVDAEFLAVSRHHNRVYNGSFGPAEAVVGGGLMQALVVSREGARKLVAALKPIWAPNDVILYKASCAWVPQPVGHQSAYDLERDFGAEKKMRGVKNQRLQPCVHMYFSTRLFDQTSNPTPPCRDGNMTLAQVHARMMARDCGYAIPPEDWVDETTSVYR</sequence>
<dbReference type="AlphaFoldDB" id="A0A835VPC6"/>
<comment type="caution">
    <text evidence="1">The sequence shown here is derived from an EMBL/GenBank/DDBJ whole genome shotgun (WGS) entry which is preliminary data.</text>
</comment>
<reference evidence="1" key="1">
    <citation type="journal article" date="2020" name="bioRxiv">
        <title>Comparative genomics of Chlamydomonas.</title>
        <authorList>
            <person name="Craig R.J."/>
            <person name="Hasan A.R."/>
            <person name="Ness R.W."/>
            <person name="Keightley P.D."/>
        </authorList>
    </citation>
    <scope>NUCLEOTIDE SEQUENCE</scope>
    <source>
        <strain evidence="1">SAG 7.73</strain>
    </source>
</reference>
<keyword evidence="2" id="KW-1185">Reference proteome</keyword>
<proteinExistence type="predicted"/>
<protein>
    <submittedName>
        <fullName evidence="1">Uncharacterized protein</fullName>
    </submittedName>
</protein>
<evidence type="ECO:0000313" key="2">
    <source>
        <dbReference type="Proteomes" id="UP000650467"/>
    </source>
</evidence>
<gene>
    <name evidence="1" type="ORF">HXX76_015790</name>
</gene>
<name>A0A835VPC6_CHLIN</name>
<dbReference type="OrthoDB" id="10293213at2759"/>
<evidence type="ECO:0000313" key="1">
    <source>
        <dbReference type="EMBL" id="KAG2422770.1"/>
    </source>
</evidence>
<accession>A0A835VPC6</accession>
<organism evidence="1 2">
    <name type="scientific">Chlamydomonas incerta</name>
    <dbReference type="NCBI Taxonomy" id="51695"/>
    <lineage>
        <taxon>Eukaryota</taxon>
        <taxon>Viridiplantae</taxon>
        <taxon>Chlorophyta</taxon>
        <taxon>core chlorophytes</taxon>
        <taxon>Chlorophyceae</taxon>
        <taxon>CS clade</taxon>
        <taxon>Chlamydomonadales</taxon>
        <taxon>Chlamydomonadaceae</taxon>
        <taxon>Chlamydomonas</taxon>
    </lineage>
</organism>
<dbReference type="Proteomes" id="UP000650467">
    <property type="component" value="Unassembled WGS sequence"/>
</dbReference>
<dbReference type="EMBL" id="JAEHOC010000094">
    <property type="protein sequence ID" value="KAG2422770.1"/>
    <property type="molecule type" value="Genomic_DNA"/>
</dbReference>